<reference evidence="1" key="1">
    <citation type="submission" date="2020-10" db="EMBL/GenBank/DDBJ databases">
        <title>Taxonomic study of unclassified bacteria belonging to the class Ktedonobacteria.</title>
        <authorList>
            <person name="Yabe S."/>
            <person name="Wang C.M."/>
            <person name="Zheng Y."/>
            <person name="Sakai Y."/>
            <person name="Cavaletti L."/>
            <person name="Monciardini P."/>
            <person name="Donadio S."/>
        </authorList>
    </citation>
    <scope>NUCLEOTIDE SEQUENCE</scope>
    <source>
        <strain evidence="1">ID150040</strain>
    </source>
</reference>
<keyword evidence="2" id="KW-1185">Reference proteome</keyword>
<evidence type="ECO:0000313" key="1">
    <source>
        <dbReference type="EMBL" id="GHO95429.1"/>
    </source>
</evidence>
<name>A0A8J3IH38_9CHLR</name>
<proteinExistence type="predicted"/>
<protein>
    <submittedName>
        <fullName evidence="1">Uncharacterized protein</fullName>
    </submittedName>
</protein>
<dbReference type="AlphaFoldDB" id="A0A8J3IH38"/>
<dbReference type="RefSeq" id="WP_220206105.1">
    <property type="nucleotide sequence ID" value="NZ_BNJK01000001.1"/>
</dbReference>
<organism evidence="1 2">
    <name type="scientific">Reticulibacter mediterranei</name>
    <dbReference type="NCBI Taxonomy" id="2778369"/>
    <lineage>
        <taxon>Bacteria</taxon>
        <taxon>Bacillati</taxon>
        <taxon>Chloroflexota</taxon>
        <taxon>Ktedonobacteria</taxon>
        <taxon>Ktedonobacterales</taxon>
        <taxon>Reticulibacteraceae</taxon>
        <taxon>Reticulibacter</taxon>
    </lineage>
</organism>
<comment type="caution">
    <text evidence="1">The sequence shown here is derived from an EMBL/GenBank/DDBJ whole genome shotgun (WGS) entry which is preliminary data.</text>
</comment>
<dbReference type="EMBL" id="BNJK01000001">
    <property type="protein sequence ID" value="GHO95429.1"/>
    <property type="molecule type" value="Genomic_DNA"/>
</dbReference>
<evidence type="ECO:0000313" key="2">
    <source>
        <dbReference type="Proteomes" id="UP000597444"/>
    </source>
</evidence>
<gene>
    <name evidence="1" type="ORF">KSF_054770</name>
</gene>
<sequence>MILNALVLNGSVQESNFFDQVTGVQKPSYTVNLTVLDADTNEKYECQLTEGFPRLEELKEARRQGAPPDVQRQIAVQLEAELPPKMATLPLEVLKFKGKQASFIKLVCRLAQVAQTV</sequence>
<dbReference type="Proteomes" id="UP000597444">
    <property type="component" value="Unassembled WGS sequence"/>
</dbReference>
<accession>A0A8J3IH38</accession>